<dbReference type="Gene3D" id="3.30.950.30">
    <property type="entry name" value="Schlafen, AAA domain"/>
    <property type="match status" value="1"/>
</dbReference>
<dbReference type="EMBL" id="CP026993">
    <property type="protein sequence ID" value="QLH02998.1"/>
    <property type="molecule type" value="Genomic_DNA"/>
</dbReference>
<reference evidence="2 3" key="1">
    <citation type="submission" date="2018-02" db="EMBL/GenBank/DDBJ databases">
        <title>Complete genome of Nitrosopumilus cobalaminigenes HCA1.</title>
        <authorList>
            <person name="Qin W."/>
            <person name="Zheng Y."/>
            <person name="Stahl D.A."/>
        </authorList>
    </citation>
    <scope>NUCLEOTIDE SEQUENCE [LARGE SCALE GENOMIC DNA]</scope>
    <source>
        <strain evidence="2 3">HCA1</strain>
    </source>
</reference>
<dbReference type="InterPro" id="IPR038461">
    <property type="entry name" value="Schlafen_AlbA_2_dom_sf"/>
</dbReference>
<name>A0A7D5R0A3_9ARCH</name>
<dbReference type="KEGG" id="ncl:C5F47_05265"/>
<proteinExistence type="predicted"/>
<evidence type="ECO:0000259" key="1">
    <source>
        <dbReference type="Pfam" id="PF04326"/>
    </source>
</evidence>
<dbReference type="RefSeq" id="WP_179360094.1">
    <property type="nucleotide sequence ID" value="NZ_CP026993.1"/>
</dbReference>
<dbReference type="Pfam" id="PF04326">
    <property type="entry name" value="SLFN_AlbA_2"/>
    <property type="match status" value="1"/>
</dbReference>
<dbReference type="PANTHER" id="PTHR30595">
    <property type="entry name" value="GLPR-RELATED TRANSCRIPTIONAL REPRESSOR"/>
    <property type="match status" value="1"/>
</dbReference>
<sequence>MNVQDKRKNGINNDTIISELEKIPTINQYEDVLIRLAVDKLTDSNNLYFARIDYLCKGDPLPEEFTKNYDDIIITQLIKKRGEFIEFLSNLLKNGSSKINEITVSASMKQNWDFVSRPSNSSHGYVKSDFPHLGAETQLEYDRNRDPYALVSGKNLPPFPNTSRAIIDLFDLHHGGREGGWLNENKLIIDVPDYRVGIKKLRIGKNKISVEINSKLLDESKLVCQFYTEKKQEVSSRIQNGISEMSCEDIPKEILAVIKEKETDEVLDFFDYTVSWAMSEEAVEKEVPEDVIRGWINGGENETVEFKEVLKHADDVMKSVVAFANTEGGVILVGVSDDCSILGYDVPVEDVKNRFGRMVADKCDPPIEFEIEEADLNPRIIVIKIPKGKSKIYSVTNGAIYVRRHSSDRFIKTTELMEVFGDKSRNDNNSV</sequence>
<feature type="domain" description="Schlafen AlbA-2" evidence="1">
    <location>
        <begin position="300"/>
        <end position="409"/>
    </location>
</feature>
<organism evidence="2 3">
    <name type="scientific">Nitrosopumilus cobalaminigenes</name>
    <dbReference type="NCBI Taxonomy" id="1470066"/>
    <lineage>
        <taxon>Archaea</taxon>
        <taxon>Nitrososphaerota</taxon>
        <taxon>Nitrososphaeria</taxon>
        <taxon>Nitrosopumilales</taxon>
        <taxon>Nitrosopumilaceae</taxon>
        <taxon>Nitrosopumilus</taxon>
    </lineage>
</organism>
<dbReference type="InterPro" id="IPR007421">
    <property type="entry name" value="Schlafen_AlbA_2_dom"/>
</dbReference>
<evidence type="ECO:0000313" key="3">
    <source>
        <dbReference type="Proteomes" id="UP000509771"/>
    </source>
</evidence>
<dbReference type="OrthoDB" id="114576at2157"/>
<evidence type="ECO:0000313" key="2">
    <source>
        <dbReference type="EMBL" id="QLH02998.1"/>
    </source>
</evidence>
<keyword evidence="3" id="KW-1185">Reference proteome</keyword>
<dbReference type="GeneID" id="56059425"/>
<dbReference type="PANTHER" id="PTHR30595:SF6">
    <property type="entry name" value="SCHLAFEN ALBA-2 DOMAIN-CONTAINING PROTEIN"/>
    <property type="match status" value="1"/>
</dbReference>
<gene>
    <name evidence="2" type="ORF">C5F47_05265</name>
</gene>
<dbReference type="Proteomes" id="UP000509771">
    <property type="component" value="Chromosome"/>
</dbReference>
<protein>
    <recommendedName>
        <fullName evidence="1">Schlafen AlbA-2 domain-containing protein</fullName>
    </recommendedName>
</protein>
<accession>A0A7D5R0A3</accession>
<dbReference type="AlphaFoldDB" id="A0A7D5R0A3"/>